<comment type="subcellular location">
    <subcellularLocation>
        <location evidence="2">Chromosome</location>
    </subcellularLocation>
    <subcellularLocation>
        <location evidence="1">Nucleus</location>
    </subcellularLocation>
</comment>
<feature type="region of interest" description="Disordered" evidence="8">
    <location>
        <begin position="605"/>
        <end position="630"/>
    </location>
</feature>
<feature type="domain" description="FHA" evidence="9">
    <location>
        <begin position="24"/>
        <end position="86"/>
    </location>
</feature>
<gene>
    <name evidence="10" type="ORF">B0T11DRAFT_64374</name>
</gene>
<feature type="compositionally biased region" description="Polar residues" evidence="8">
    <location>
        <begin position="377"/>
        <end position="386"/>
    </location>
</feature>
<keyword evidence="11" id="KW-1185">Reference proteome</keyword>
<dbReference type="GO" id="GO:0000724">
    <property type="term" value="P:double-strand break repair via homologous recombination"/>
    <property type="evidence" value="ECO:0007669"/>
    <property type="project" value="TreeGrafter"/>
</dbReference>
<feature type="compositionally biased region" description="Basic and acidic residues" evidence="8">
    <location>
        <begin position="611"/>
        <end position="626"/>
    </location>
</feature>
<dbReference type="Proteomes" id="UP000813385">
    <property type="component" value="Unassembled WGS sequence"/>
</dbReference>
<feature type="compositionally biased region" description="Low complexity" evidence="8">
    <location>
        <begin position="724"/>
        <end position="742"/>
    </location>
</feature>
<proteinExistence type="inferred from homology"/>
<evidence type="ECO:0000259" key="9">
    <source>
        <dbReference type="PROSITE" id="PS50006"/>
    </source>
</evidence>
<dbReference type="InterPro" id="IPR008984">
    <property type="entry name" value="SMAD_FHA_dom_sf"/>
</dbReference>
<feature type="compositionally biased region" description="Low complexity" evidence="8">
    <location>
        <begin position="473"/>
        <end position="482"/>
    </location>
</feature>
<feature type="compositionally biased region" description="Acidic residues" evidence="8">
    <location>
        <begin position="709"/>
        <end position="718"/>
    </location>
</feature>
<keyword evidence="6" id="KW-0539">Nucleus</keyword>
<dbReference type="GO" id="GO:0007095">
    <property type="term" value="P:mitotic G2 DNA damage checkpoint signaling"/>
    <property type="evidence" value="ECO:0007669"/>
    <property type="project" value="InterPro"/>
</dbReference>
<dbReference type="EMBL" id="JAGPXD010000002">
    <property type="protein sequence ID" value="KAH7368466.1"/>
    <property type="molecule type" value="Genomic_DNA"/>
</dbReference>
<evidence type="ECO:0000313" key="11">
    <source>
        <dbReference type="Proteomes" id="UP000813385"/>
    </source>
</evidence>
<feature type="region of interest" description="Disordered" evidence="8">
    <location>
        <begin position="499"/>
        <end position="524"/>
    </location>
</feature>
<name>A0A8K0TKG9_9PEZI</name>
<evidence type="ECO:0000256" key="8">
    <source>
        <dbReference type="SAM" id="MobiDB-lite"/>
    </source>
</evidence>
<feature type="region of interest" description="Disordered" evidence="8">
    <location>
        <begin position="662"/>
        <end position="805"/>
    </location>
</feature>
<reference evidence="10" key="1">
    <citation type="journal article" date="2021" name="Nat. Commun.">
        <title>Genetic determinants of endophytism in the Arabidopsis root mycobiome.</title>
        <authorList>
            <person name="Mesny F."/>
            <person name="Miyauchi S."/>
            <person name="Thiergart T."/>
            <person name="Pickel B."/>
            <person name="Atanasova L."/>
            <person name="Karlsson M."/>
            <person name="Huettel B."/>
            <person name="Barry K.W."/>
            <person name="Haridas S."/>
            <person name="Chen C."/>
            <person name="Bauer D."/>
            <person name="Andreopoulos W."/>
            <person name="Pangilinan J."/>
            <person name="LaButti K."/>
            <person name="Riley R."/>
            <person name="Lipzen A."/>
            <person name="Clum A."/>
            <person name="Drula E."/>
            <person name="Henrissat B."/>
            <person name="Kohler A."/>
            <person name="Grigoriev I.V."/>
            <person name="Martin F.M."/>
            <person name="Hacquard S."/>
        </authorList>
    </citation>
    <scope>NUCLEOTIDE SEQUENCE</scope>
    <source>
        <strain evidence="10">MPI-CAGE-AT-0016</strain>
    </source>
</reference>
<dbReference type="SUPFAM" id="SSF49879">
    <property type="entry name" value="SMAD/FHA domain"/>
    <property type="match status" value="1"/>
</dbReference>
<comment type="similarity">
    <text evidence="7">Belongs to the Nibrin family.</text>
</comment>
<dbReference type="InterPro" id="IPR036420">
    <property type="entry name" value="BRCT_dom_sf"/>
</dbReference>
<evidence type="ECO:0000256" key="7">
    <source>
        <dbReference type="ARBA" id="ARBA00044757"/>
    </source>
</evidence>
<dbReference type="PANTHER" id="PTHR12162:SF0">
    <property type="entry name" value="NIBRIN"/>
    <property type="match status" value="1"/>
</dbReference>
<protein>
    <submittedName>
        <fullName evidence="10">FHA domain-containing protein</fullName>
    </submittedName>
</protein>
<dbReference type="InterPro" id="IPR043014">
    <property type="entry name" value="Nibrin_BRCT2_sf"/>
</dbReference>
<dbReference type="Pfam" id="PF16508">
    <property type="entry name" value="NIBRIN_BRCT_II"/>
    <property type="match status" value="1"/>
</dbReference>
<sequence length="805" mass="88833">MWLFEADSNAFGGRRLWLRPGKLYLFGRTASEPGQLAISHQTISRRHMTIQVDVADGDSQRLSTRSTLTIEDLRTKSGTTVDGQKYKGEKLVVSEPAVHIKLGNCPDSFRLSWQPVVLAFSFSSKTLKPDTVDKLRDRLEQLDVKFSMDYQVGHTTHVISKKRNTSKGLQALINGKYIVTDAFVDALEIAATTPGDDSSVQGSVLEGDFDGNWPDPLQYLPPRGGEPVERPNAAYAPNDDRQEVFDGYTFIFYDNGQYDTLLAPITNGKGKALYFEVKPDETTVDDFILFVKTEAGEKGLGSFEDGSEGRGVVVVRFIPAKGEHIDWFTRFFTDVSQRLDHRPIEQNEFLEAILENNAAILRRPLETEASRPEPSGLPTSSTTMEASQAPAEASQRRSTRSTRAAVAEPSPPPSPPPRRSRREPIRRFKGFDDSSDDDSKLPIIADVSQAPPADSQEELFVSQDVEPMIVDDSASPSGSPSLSRKRQALDAELLDDIAPGAAAAKRRRIEAGEDPTPWRTAADASAKAAAEAEAAEKVKEAVVKKEAKPKKVKVEIDVLEVARKQREKVDAEAKAEEEDLRRLPDDIDFAAIRNNAPVEYIKVRTSRKVPTTREEDIASGRWDPKWNGRKNFKKFRQQGVPAGRPPVKVIVPLKEVKTKAYGIGDEYWDEGGSRKKKDKDTQRSTESSALPDSPVRSLTRKTGKVVLSDDSDIDDFIEETPQPTTGGTRATKSSRSTATQSQGMGVGSSASQSTRQSKRSAQGSAPREPPAKKAKPTARRAFEVVDSDDDSDEGLSFKFGRRKKV</sequence>
<dbReference type="Gene3D" id="3.40.50.10190">
    <property type="entry name" value="BRCT domain"/>
    <property type="match status" value="1"/>
</dbReference>
<evidence type="ECO:0000256" key="1">
    <source>
        <dbReference type="ARBA" id="ARBA00004123"/>
    </source>
</evidence>
<comment type="caution">
    <text evidence="10">The sequence shown here is derived from an EMBL/GenBank/DDBJ whole genome shotgun (WGS) entry which is preliminary data.</text>
</comment>
<dbReference type="AlphaFoldDB" id="A0A8K0TKG9"/>
<keyword evidence="5" id="KW-0234">DNA repair</keyword>
<evidence type="ECO:0000256" key="3">
    <source>
        <dbReference type="ARBA" id="ARBA00022454"/>
    </source>
</evidence>
<dbReference type="PROSITE" id="PS50006">
    <property type="entry name" value="FHA_DOMAIN"/>
    <property type="match status" value="1"/>
</dbReference>
<dbReference type="InterPro" id="IPR000253">
    <property type="entry name" value="FHA_dom"/>
</dbReference>
<evidence type="ECO:0000256" key="5">
    <source>
        <dbReference type="ARBA" id="ARBA00023204"/>
    </source>
</evidence>
<evidence type="ECO:0000256" key="6">
    <source>
        <dbReference type="ARBA" id="ARBA00023242"/>
    </source>
</evidence>
<accession>A0A8K0TKG9</accession>
<dbReference type="Gene3D" id="3.40.50.10980">
    <property type="entry name" value="Nibrin, BRCT2 domain"/>
    <property type="match status" value="1"/>
</dbReference>
<dbReference type="SMART" id="SM00240">
    <property type="entry name" value="FHA"/>
    <property type="match status" value="1"/>
</dbReference>
<keyword evidence="3" id="KW-0158">Chromosome</keyword>
<dbReference type="GO" id="GO:0030870">
    <property type="term" value="C:Mre11 complex"/>
    <property type="evidence" value="ECO:0007669"/>
    <property type="project" value="InterPro"/>
</dbReference>
<organism evidence="10 11">
    <name type="scientific">Plectosphaerella cucumerina</name>
    <dbReference type="NCBI Taxonomy" id="40658"/>
    <lineage>
        <taxon>Eukaryota</taxon>
        <taxon>Fungi</taxon>
        <taxon>Dikarya</taxon>
        <taxon>Ascomycota</taxon>
        <taxon>Pezizomycotina</taxon>
        <taxon>Sordariomycetes</taxon>
        <taxon>Hypocreomycetidae</taxon>
        <taxon>Glomerellales</taxon>
        <taxon>Plectosphaerellaceae</taxon>
        <taxon>Plectosphaerella</taxon>
    </lineage>
</organism>
<evidence type="ECO:0000313" key="10">
    <source>
        <dbReference type="EMBL" id="KAH7368466.1"/>
    </source>
</evidence>
<dbReference type="GO" id="GO:0003684">
    <property type="term" value="F:damaged DNA binding"/>
    <property type="evidence" value="ECO:0007669"/>
    <property type="project" value="TreeGrafter"/>
</dbReference>
<evidence type="ECO:0000256" key="2">
    <source>
        <dbReference type="ARBA" id="ARBA00004286"/>
    </source>
</evidence>
<dbReference type="PANTHER" id="PTHR12162">
    <property type="entry name" value="NIBRIN-RELATED"/>
    <property type="match status" value="1"/>
</dbReference>
<dbReference type="InterPro" id="IPR040227">
    <property type="entry name" value="Nibrin-rel"/>
</dbReference>
<evidence type="ECO:0000256" key="4">
    <source>
        <dbReference type="ARBA" id="ARBA00022763"/>
    </source>
</evidence>
<keyword evidence="4" id="KW-0227">DNA damage</keyword>
<feature type="compositionally biased region" description="Basic and acidic residues" evidence="8">
    <location>
        <begin position="422"/>
        <end position="440"/>
    </location>
</feature>
<feature type="region of interest" description="Disordered" evidence="8">
    <location>
        <begin position="364"/>
        <end position="487"/>
    </location>
</feature>
<dbReference type="Pfam" id="PF00498">
    <property type="entry name" value="FHA"/>
    <property type="match status" value="1"/>
</dbReference>
<dbReference type="Gene3D" id="2.60.200.20">
    <property type="match status" value="1"/>
</dbReference>
<dbReference type="GO" id="GO:0005694">
    <property type="term" value="C:chromosome"/>
    <property type="evidence" value="ECO:0007669"/>
    <property type="project" value="UniProtKB-SubCell"/>
</dbReference>
<dbReference type="InterPro" id="IPR032429">
    <property type="entry name" value="Nibrin_BRCT2"/>
</dbReference>
<feature type="compositionally biased region" description="Polar residues" evidence="8">
    <location>
        <begin position="748"/>
        <end position="763"/>
    </location>
</feature>
<dbReference type="OrthoDB" id="552194at2759"/>